<dbReference type="GO" id="GO:0042973">
    <property type="term" value="F:glucan endo-1,3-beta-D-glucosidase activity"/>
    <property type="evidence" value="ECO:0007669"/>
    <property type="project" value="TreeGrafter"/>
</dbReference>
<dbReference type="GO" id="GO:0009986">
    <property type="term" value="C:cell surface"/>
    <property type="evidence" value="ECO:0007669"/>
    <property type="project" value="TreeGrafter"/>
</dbReference>
<dbReference type="GO" id="GO:0071555">
    <property type="term" value="P:cell wall organization"/>
    <property type="evidence" value="ECO:0007669"/>
    <property type="project" value="TreeGrafter"/>
</dbReference>
<dbReference type="EMBL" id="HG992977">
    <property type="protein sequence ID" value="CAE7000969.1"/>
    <property type="molecule type" value="Genomic_DNA"/>
</dbReference>
<keyword evidence="5" id="KW-0732">Signal</keyword>
<comment type="function">
    <text evidence="8">Beta-glucosidases are one of a number of cellulolytic enzymes involved in the degradation of cellulosic biomass. Catalyzes the last step releasing glucose from the inhibitory cellobiose.</text>
</comment>
<evidence type="ECO:0000256" key="10">
    <source>
        <dbReference type="ARBA" id="ARBA00041495"/>
    </source>
</evidence>
<dbReference type="GO" id="GO:0005576">
    <property type="term" value="C:extracellular region"/>
    <property type="evidence" value="ECO:0007669"/>
    <property type="project" value="TreeGrafter"/>
</dbReference>
<dbReference type="PANTHER" id="PTHR16631:SF24">
    <property type="entry name" value="FAMILY 17 GLUCOSIDASE SCW11-RELATED"/>
    <property type="match status" value="1"/>
</dbReference>
<sequence length="656" mass="67886">MKAAIVAAALAGSAVAAQHNRHMGFHMRRGEHAADEVCTVYHTVYVTGLPPMSANSTMAVPPTAPKTSTTCTESSSGYVPGVPASTPAAATSSAPPNYPAVPASSKPVVPEASTSFAVPSYPPVDYSHTPGVPASSTSCTEEENKPTPEAPKSTHEAPKPTHEAPKPTSSAPVYPAVPVSSSAPHPAVPTSSKPVVPEVSTSFAVPSYPPVDYSHTPGVPASSTSCTEEENKPTPEAPKSTHEAPKPTTPAAPVPESSKPAYPVVPVVSSSAPAYPVVPVVSSSAPAYPVVPVVSSSAPAYPVVPVVSSSAPAYPVVPVVSSSAPAHPVVSTVQLPSFTPAVPTSTSTSSKPAAAKPTPSSSKPSGNTPNPNAGSYGKTGRIVTNGDKWSMTYTPYASDGQCMTPDAIAADIKKIAKLGFTTIRIYATDCGVFEHVVPACHEHSIKIIYGVFLEGNGKGPFSDHANEQVKDIIAHAPKDSVAMVIVGNEALFNNVCSAEQLGAYIDHVRNQFRSAGFPEDIAFTTAEPVGTWEEKGAALCSHIDVFCAQIHPFFTATIEACDAGDFVAQQLDQASKVCPEAAARGRFVSETGWPSHGNPNGKAVPSQEQQNIAIKSIIEKVGSSVCLLGLHNDMWKPAGEFGVENWWGVETALAAM</sequence>
<feature type="region of interest" description="Disordered" evidence="13">
    <location>
        <begin position="57"/>
        <end position="107"/>
    </location>
</feature>
<feature type="compositionally biased region" description="Polar residues" evidence="13">
    <location>
        <begin position="65"/>
        <end position="77"/>
    </location>
</feature>
<gene>
    <name evidence="14" type="ORF">PTTW11_01171</name>
</gene>
<feature type="compositionally biased region" description="Low complexity" evidence="13">
    <location>
        <begin position="83"/>
        <end position="107"/>
    </location>
</feature>
<evidence type="ECO:0000256" key="2">
    <source>
        <dbReference type="ARBA" id="ARBA00008773"/>
    </source>
</evidence>
<evidence type="ECO:0000256" key="8">
    <source>
        <dbReference type="ARBA" id="ARBA00024983"/>
    </source>
</evidence>
<evidence type="ECO:0000256" key="4">
    <source>
        <dbReference type="ARBA" id="ARBA00022525"/>
    </source>
</evidence>
<reference evidence="14" key="1">
    <citation type="submission" date="2021-02" db="EMBL/GenBank/DDBJ databases">
        <authorList>
            <person name="Syme A R."/>
            <person name="Syme A R."/>
            <person name="Moolhuijzen P."/>
        </authorList>
    </citation>
    <scope>NUCLEOTIDE SEQUENCE</scope>
    <source>
        <strain evidence="14">W1-1</strain>
    </source>
</reference>
<feature type="compositionally biased region" description="Basic and acidic residues" evidence="13">
    <location>
        <begin position="142"/>
        <end position="165"/>
    </location>
</feature>
<evidence type="ECO:0000256" key="3">
    <source>
        <dbReference type="ARBA" id="ARBA00022512"/>
    </source>
</evidence>
<comment type="subcellular location">
    <subcellularLocation>
        <location evidence="1">Secreted</location>
        <location evidence="1">Cell wall</location>
    </subcellularLocation>
</comment>
<keyword evidence="7" id="KW-0326">Glycosidase</keyword>
<evidence type="ECO:0000256" key="13">
    <source>
        <dbReference type="SAM" id="MobiDB-lite"/>
    </source>
</evidence>
<evidence type="ECO:0000313" key="14">
    <source>
        <dbReference type="EMBL" id="CAE7000969.1"/>
    </source>
</evidence>
<dbReference type="PANTHER" id="PTHR16631">
    <property type="entry name" value="GLUCAN 1,3-BETA-GLUCOSIDASE"/>
    <property type="match status" value="1"/>
</dbReference>
<evidence type="ECO:0000313" key="15">
    <source>
        <dbReference type="Proteomes" id="UP000472372"/>
    </source>
</evidence>
<accession>A0A6S6VHK3</accession>
<keyword evidence="4" id="KW-0964">Secreted</keyword>
<evidence type="ECO:0000256" key="1">
    <source>
        <dbReference type="ARBA" id="ARBA00004191"/>
    </source>
</evidence>
<evidence type="ECO:0000256" key="6">
    <source>
        <dbReference type="ARBA" id="ARBA00022801"/>
    </source>
</evidence>
<feature type="region of interest" description="Disordered" evidence="13">
    <location>
        <begin position="337"/>
        <end position="381"/>
    </location>
</feature>
<evidence type="ECO:0000256" key="11">
    <source>
        <dbReference type="ARBA" id="ARBA00041516"/>
    </source>
</evidence>
<comment type="similarity">
    <text evidence="2">Belongs to the glycosyl hydrolase 17 family.</text>
</comment>
<feature type="compositionally biased region" description="Low complexity" evidence="13">
    <location>
        <begin position="337"/>
        <end position="372"/>
    </location>
</feature>
<name>A0A6S6VHK3_9PLEO</name>
<proteinExistence type="inferred from homology"/>
<feature type="compositionally biased region" description="Basic and acidic residues" evidence="13">
    <location>
        <begin position="229"/>
        <end position="245"/>
    </location>
</feature>
<dbReference type="Gene3D" id="3.20.20.80">
    <property type="entry name" value="Glycosidases"/>
    <property type="match status" value="1"/>
</dbReference>
<organism evidence="14 15">
    <name type="scientific">Pyrenophora teres f. teres</name>
    <dbReference type="NCBI Taxonomy" id="97479"/>
    <lineage>
        <taxon>Eukaryota</taxon>
        <taxon>Fungi</taxon>
        <taxon>Dikarya</taxon>
        <taxon>Ascomycota</taxon>
        <taxon>Pezizomycotina</taxon>
        <taxon>Dothideomycetes</taxon>
        <taxon>Pleosporomycetidae</taxon>
        <taxon>Pleosporales</taxon>
        <taxon>Pleosporineae</taxon>
        <taxon>Pleosporaceae</taxon>
        <taxon>Pyrenophora</taxon>
    </lineage>
</organism>
<dbReference type="AlphaFoldDB" id="A0A6S6VHK3"/>
<feature type="compositionally biased region" description="Low complexity" evidence="13">
    <location>
        <begin position="167"/>
        <end position="192"/>
    </location>
</feature>
<feature type="region of interest" description="Disordered" evidence="13">
    <location>
        <begin position="208"/>
        <end position="261"/>
    </location>
</feature>
<dbReference type="Proteomes" id="UP000472372">
    <property type="component" value="Chromosome 1"/>
</dbReference>
<dbReference type="SUPFAM" id="SSF51445">
    <property type="entry name" value="(Trans)glycosidases"/>
    <property type="match status" value="1"/>
</dbReference>
<evidence type="ECO:0000256" key="7">
    <source>
        <dbReference type="ARBA" id="ARBA00023295"/>
    </source>
</evidence>
<evidence type="ECO:0000256" key="5">
    <source>
        <dbReference type="ARBA" id="ARBA00022729"/>
    </source>
</evidence>
<feature type="region of interest" description="Disordered" evidence="13">
    <location>
        <begin position="120"/>
        <end position="196"/>
    </location>
</feature>
<evidence type="ECO:0000256" key="12">
    <source>
        <dbReference type="ARBA" id="ARBA00042762"/>
    </source>
</evidence>
<evidence type="ECO:0000256" key="9">
    <source>
        <dbReference type="ARBA" id="ARBA00039284"/>
    </source>
</evidence>
<dbReference type="GO" id="GO:0009277">
    <property type="term" value="C:fungal-type cell wall"/>
    <property type="evidence" value="ECO:0007669"/>
    <property type="project" value="TreeGrafter"/>
</dbReference>
<keyword evidence="6" id="KW-0378">Hydrolase</keyword>
<dbReference type="InterPro" id="IPR050732">
    <property type="entry name" value="Beta-glucan_modifiers"/>
</dbReference>
<keyword evidence="3" id="KW-0134">Cell wall</keyword>
<dbReference type="InterPro" id="IPR017853">
    <property type="entry name" value="GH"/>
</dbReference>
<protein>
    <recommendedName>
        <fullName evidence="9">Probable beta-glucosidase btgE</fullName>
    </recommendedName>
    <alternativeName>
        <fullName evidence="10">Beta-D-glucoside glucohydrolase btgE</fullName>
    </alternativeName>
    <alternativeName>
        <fullName evidence="12">Cellobiase btgE</fullName>
    </alternativeName>
    <alternativeName>
        <fullName evidence="11">Gentiobiase btgE</fullName>
    </alternativeName>
</protein>